<protein>
    <recommendedName>
        <fullName evidence="6">Short-chain dehydrogenase</fullName>
    </recommendedName>
</protein>
<dbReference type="SUPFAM" id="SSF51735">
    <property type="entry name" value="NAD(P)-binding Rossmann-fold domains"/>
    <property type="match status" value="1"/>
</dbReference>
<dbReference type="Gene3D" id="3.40.50.720">
    <property type="entry name" value="NAD(P)-binding Rossmann-like Domain"/>
    <property type="match status" value="1"/>
</dbReference>
<feature type="region of interest" description="Disordered" evidence="3">
    <location>
        <begin position="278"/>
        <end position="303"/>
    </location>
</feature>
<comment type="similarity">
    <text evidence="1">Belongs to the short-chain dehydrogenases/reductases (SDR) family.</text>
</comment>
<keyword evidence="2" id="KW-0560">Oxidoreductase</keyword>
<evidence type="ECO:0000256" key="1">
    <source>
        <dbReference type="ARBA" id="ARBA00006484"/>
    </source>
</evidence>
<sequence length="319" mass="34686">MPSTFSQAFPPAPTFTEKNVGNLEGKVFIVTGAASGVGYELAKLLYGQNGHVYVAARSSEAKVAWLLCSSTWRTFPPSRRPPMNFLQKEDRLDVLVHNAGVMTPPADSKDKLGHDLEMATNCLGPFLLNHLLEPILIRTAQAQSTPDHVRIVWLSSMITASVPPGGIQFDEKSGSPKVLKNAMQNYMQSKVGNLFLASEAAKRLGRQGVISMSVNPGLMKTELQRHSPKMQSVIMGILFKPPLFGAYSELFAALSPNITAKHNGGFIIPWGRFGDIPSTSRKGSSRSRRAVPGLRKSSGAGARRRQNVISEVWCMRAAG</sequence>
<dbReference type="RefSeq" id="XP_007800190.1">
    <property type="nucleotide sequence ID" value="XM_007801999.1"/>
</dbReference>
<evidence type="ECO:0000256" key="3">
    <source>
        <dbReference type="SAM" id="MobiDB-lite"/>
    </source>
</evidence>
<proteinExistence type="inferred from homology"/>
<evidence type="ECO:0008006" key="6">
    <source>
        <dbReference type="Google" id="ProtNLM"/>
    </source>
</evidence>
<evidence type="ECO:0000313" key="5">
    <source>
        <dbReference type="Proteomes" id="UP000019373"/>
    </source>
</evidence>
<organism evidence="4 5">
    <name type="scientific">Endocarpon pusillum (strain Z07020 / HMAS-L-300199)</name>
    <name type="common">Lichen-forming fungus</name>
    <dbReference type="NCBI Taxonomy" id="1263415"/>
    <lineage>
        <taxon>Eukaryota</taxon>
        <taxon>Fungi</taxon>
        <taxon>Dikarya</taxon>
        <taxon>Ascomycota</taxon>
        <taxon>Pezizomycotina</taxon>
        <taxon>Eurotiomycetes</taxon>
        <taxon>Chaetothyriomycetidae</taxon>
        <taxon>Verrucariales</taxon>
        <taxon>Verrucariaceae</taxon>
        <taxon>Endocarpon</taxon>
    </lineage>
</organism>
<evidence type="ECO:0000256" key="2">
    <source>
        <dbReference type="ARBA" id="ARBA00023002"/>
    </source>
</evidence>
<accession>U1HXK8</accession>
<reference evidence="5" key="1">
    <citation type="journal article" date="2014" name="BMC Genomics">
        <title>Genome characteristics reveal the impact of lichenization on lichen-forming fungus Endocarpon pusillum Hedwig (Verrucariales, Ascomycota).</title>
        <authorList>
            <person name="Wang Y.-Y."/>
            <person name="Liu B."/>
            <person name="Zhang X.-Y."/>
            <person name="Zhou Q.-M."/>
            <person name="Zhang T."/>
            <person name="Li H."/>
            <person name="Yu Y.-F."/>
            <person name="Zhang X.-L."/>
            <person name="Hao X.-Y."/>
            <person name="Wang M."/>
            <person name="Wang L."/>
            <person name="Wei J.-C."/>
        </authorList>
    </citation>
    <scope>NUCLEOTIDE SEQUENCE [LARGE SCALE GENOMIC DNA]</scope>
    <source>
        <strain evidence="5">Z07020 / HMAS-L-300199</strain>
    </source>
</reference>
<dbReference type="PANTHER" id="PTHR43157:SF31">
    <property type="entry name" value="PHOSPHATIDYLINOSITOL-GLYCAN BIOSYNTHESIS CLASS F PROTEIN"/>
    <property type="match status" value="1"/>
</dbReference>
<dbReference type="OrthoDB" id="191139at2759"/>
<dbReference type="Proteomes" id="UP000019373">
    <property type="component" value="Unassembled WGS sequence"/>
</dbReference>
<dbReference type="HOGENOM" id="CLU_010194_44_6_1"/>
<gene>
    <name evidence="4" type="ORF">EPUS_09248</name>
</gene>
<name>U1HXK8_ENDPU</name>
<dbReference type="EMBL" id="KE720890">
    <property type="protein sequence ID" value="ERF74164.1"/>
    <property type="molecule type" value="Genomic_DNA"/>
</dbReference>
<dbReference type="PANTHER" id="PTHR43157">
    <property type="entry name" value="PHOSPHATIDYLINOSITOL-GLYCAN BIOSYNTHESIS CLASS F PROTEIN-RELATED"/>
    <property type="match status" value="1"/>
</dbReference>
<dbReference type="InterPro" id="IPR002347">
    <property type="entry name" value="SDR_fam"/>
</dbReference>
<evidence type="ECO:0000313" key="4">
    <source>
        <dbReference type="EMBL" id="ERF74164.1"/>
    </source>
</evidence>
<dbReference type="AlphaFoldDB" id="U1HXK8"/>
<keyword evidence="5" id="KW-1185">Reference proteome</keyword>
<dbReference type="PRINTS" id="PR00081">
    <property type="entry name" value="GDHRDH"/>
</dbReference>
<dbReference type="GeneID" id="19244077"/>
<dbReference type="eggNOG" id="KOG1208">
    <property type="taxonomic scope" value="Eukaryota"/>
</dbReference>
<dbReference type="OMA" id="LEMGTNC"/>
<dbReference type="GO" id="GO:0016491">
    <property type="term" value="F:oxidoreductase activity"/>
    <property type="evidence" value="ECO:0007669"/>
    <property type="project" value="UniProtKB-KW"/>
</dbReference>
<dbReference type="InterPro" id="IPR036291">
    <property type="entry name" value="NAD(P)-bd_dom_sf"/>
</dbReference>